<organism evidence="3 4">
    <name type="scientific">Rhynchophorus ferrugineus</name>
    <name type="common">Red palm weevil</name>
    <name type="synonym">Curculio ferrugineus</name>
    <dbReference type="NCBI Taxonomy" id="354439"/>
    <lineage>
        <taxon>Eukaryota</taxon>
        <taxon>Metazoa</taxon>
        <taxon>Ecdysozoa</taxon>
        <taxon>Arthropoda</taxon>
        <taxon>Hexapoda</taxon>
        <taxon>Insecta</taxon>
        <taxon>Pterygota</taxon>
        <taxon>Neoptera</taxon>
        <taxon>Endopterygota</taxon>
        <taxon>Coleoptera</taxon>
        <taxon>Polyphaga</taxon>
        <taxon>Cucujiformia</taxon>
        <taxon>Curculionidae</taxon>
        <taxon>Dryophthorinae</taxon>
        <taxon>Rhynchophorus</taxon>
    </lineage>
</organism>
<dbReference type="OrthoDB" id="10263185at2759"/>
<comment type="similarity">
    <text evidence="1">Belongs to the CBF/MAK21 family.</text>
</comment>
<evidence type="ECO:0000313" key="4">
    <source>
        <dbReference type="Proteomes" id="UP000625711"/>
    </source>
</evidence>
<accession>A0A834MKA3</accession>
<reference evidence="3" key="1">
    <citation type="submission" date="2020-08" db="EMBL/GenBank/DDBJ databases">
        <title>Genome sequencing and assembly of the red palm weevil Rhynchophorus ferrugineus.</title>
        <authorList>
            <person name="Dias G.B."/>
            <person name="Bergman C.M."/>
            <person name="Manee M."/>
        </authorList>
    </citation>
    <scope>NUCLEOTIDE SEQUENCE</scope>
    <source>
        <strain evidence="3">AA-2017</strain>
        <tissue evidence="3">Whole larva</tissue>
    </source>
</reference>
<dbReference type="GO" id="GO:0032040">
    <property type="term" value="C:small-subunit processome"/>
    <property type="evidence" value="ECO:0007669"/>
    <property type="project" value="TreeGrafter"/>
</dbReference>
<dbReference type="AlphaFoldDB" id="A0A834MKA3"/>
<name>A0A834MKA3_RHYFE</name>
<dbReference type="Pfam" id="PF03914">
    <property type="entry name" value="CBF"/>
    <property type="match status" value="1"/>
</dbReference>
<dbReference type="InterPro" id="IPR027193">
    <property type="entry name" value="Noc4"/>
</dbReference>
<sequence>MAHPEKPVKISKILRAKAQEFLESHGNPDILNQIIKHFDSGVDTVSCLLALEMIFTNLLRDRRMFIEIIPLKPVENTPENQHKRWLKETYEGCYSMKILGCLENDSPRIKLQGLSTAMNILACEGRYPLEAKGTLENYVPLGKLKAILIKMLSNKQNNTNLINKYTEYLLYDDILFFTWKVLPSLTAKSNPNEIYIMNYLVLLEKLQIYPNTETKYMCGGENVSFFTFEENITKRCLNKIWHCIMYWIHTPETLRQLLIVLLEKVLVHLEKPLLLTDFLMDSLDVGGPVSLLALQGIFTMIQVHNLDYPNIFAKLYSMFEPEIFHTKYKARLFYLSDLFLSSTHLPENLVAAFAKRLARLALLAPSEDTIIICNFIGNLILRHPGLKCLLHNESGVTASTDPYIMEERDPLKSNAINSSLWELHTLQNHVQPAVANAAKFITLPLPSVEWDISSLLENTGDDIFDKEVKKFSKLIVLQFEQPKGLSLNRGEKVSMYWEFD</sequence>
<protein>
    <recommendedName>
        <fullName evidence="2">CCAAT-binding factor domain-containing protein</fullName>
    </recommendedName>
</protein>
<evidence type="ECO:0000259" key="2">
    <source>
        <dbReference type="Pfam" id="PF03914"/>
    </source>
</evidence>
<dbReference type="InterPro" id="IPR005612">
    <property type="entry name" value="CCAAT-binding_factor"/>
</dbReference>
<evidence type="ECO:0000256" key="1">
    <source>
        <dbReference type="ARBA" id="ARBA00007797"/>
    </source>
</evidence>
<dbReference type="Proteomes" id="UP000625711">
    <property type="component" value="Unassembled WGS sequence"/>
</dbReference>
<dbReference type="PANTHER" id="PTHR12455">
    <property type="entry name" value="NUCLEOLAR COMPLEX PROTEIN 4"/>
    <property type="match status" value="1"/>
</dbReference>
<proteinExistence type="inferred from homology"/>
<dbReference type="GO" id="GO:0042254">
    <property type="term" value="P:ribosome biogenesis"/>
    <property type="evidence" value="ECO:0007669"/>
    <property type="project" value="InterPro"/>
</dbReference>
<comment type="caution">
    <text evidence="3">The sequence shown here is derived from an EMBL/GenBank/DDBJ whole genome shotgun (WGS) entry which is preliminary data.</text>
</comment>
<dbReference type="EMBL" id="JAACXV010000238">
    <property type="protein sequence ID" value="KAF7281504.1"/>
    <property type="molecule type" value="Genomic_DNA"/>
</dbReference>
<keyword evidence="4" id="KW-1185">Reference proteome</keyword>
<feature type="domain" description="CCAAT-binding factor" evidence="2">
    <location>
        <begin position="290"/>
        <end position="438"/>
    </location>
</feature>
<dbReference type="GO" id="GO:0030692">
    <property type="term" value="C:Noc4p-Nop14p complex"/>
    <property type="evidence" value="ECO:0007669"/>
    <property type="project" value="TreeGrafter"/>
</dbReference>
<evidence type="ECO:0000313" key="3">
    <source>
        <dbReference type="EMBL" id="KAF7281504.1"/>
    </source>
</evidence>
<gene>
    <name evidence="3" type="ORF">GWI33_004585</name>
</gene>
<dbReference type="PANTHER" id="PTHR12455:SF0">
    <property type="entry name" value="NUCLEOLAR COMPLEX PROTEIN 4 HOMOLOG"/>
    <property type="match status" value="1"/>
</dbReference>